<dbReference type="PANTHER" id="PTHR33883:SF10">
    <property type="entry name" value="WPP DOMAIN-ASSOCIATED PROTEIN"/>
    <property type="match status" value="1"/>
</dbReference>
<feature type="coiled-coil region" evidence="1">
    <location>
        <begin position="686"/>
        <end position="727"/>
    </location>
</feature>
<organism evidence="2 3">
    <name type="scientific">Ficus carica</name>
    <name type="common">Common fig</name>
    <dbReference type="NCBI Taxonomy" id="3494"/>
    <lineage>
        <taxon>Eukaryota</taxon>
        <taxon>Viridiplantae</taxon>
        <taxon>Streptophyta</taxon>
        <taxon>Embryophyta</taxon>
        <taxon>Tracheophyta</taxon>
        <taxon>Spermatophyta</taxon>
        <taxon>Magnoliopsida</taxon>
        <taxon>eudicotyledons</taxon>
        <taxon>Gunneridae</taxon>
        <taxon>Pentapetalae</taxon>
        <taxon>rosids</taxon>
        <taxon>fabids</taxon>
        <taxon>Rosales</taxon>
        <taxon>Moraceae</taxon>
        <taxon>Ficeae</taxon>
        <taxon>Ficus</taxon>
    </lineage>
</organism>
<dbReference type="EMBL" id="BTGU01000052">
    <property type="protein sequence ID" value="GMN54652.1"/>
    <property type="molecule type" value="Genomic_DNA"/>
</dbReference>
<dbReference type="AlphaFoldDB" id="A0AA88AP23"/>
<evidence type="ECO:0008006" key="4">
    <source>
        <dbReference type="Google" id="ProtNLM"/>
    </source>
</evidence>
<dbReference type="PANTHER" id="PTHR33883">
    <property type="entry name" value="WPP DOMAIN-ASSOCIATED PROTEIN"/>
    <property type="match status" value="1"/>
</dbReference>
<protein>
    <recommendedName>
        <fullName evidence="4">WPP domain-associated protein</fullName>
    </recommendedName>
</protein>
<sequence>MANFEIVNAGVESSCDDLMQTSEGVKESENLGVNLLADLDSYLQDVNDRLTISRMVSDSVIKGMVTAVTQEAAEKIAQKEQEVVGLKEILHVYRSGGDEKESLRSSAMQHKSKGTKHGTRCSFSEAVIEHDRMDETLGCLRSVCGEQFARVKKEINWIQGCCSMKKISSSSELLGLGGILHEQSSERWSDADKMLDSLRATLETVFKGVEEIVRLSKSSLHEWKQEQEFQAEIEALVMGNCIRSLEQEYEGKLWDRISDDKSTKWSGRMKEISSLREELEAISKSLCVPEGGQLVSHGSLDGEGLANGKKSHFHHKVLGNHVTAPASLWEANGKHEESETNKPENLDPNSQKLKHLTKDEAIAYYNNELTKMRRSHESKVQEMTEEYFRLKREYLTEKGSSLLLKKDKEFDTLKKKIPDIVSKLDDILVENEKLPAVSNNAGSLNSLKDRLEALLAENRQLRDFLTDKKKEVKCLEAQVSDATDKMSKHSLSEPKLLNIIEYLRSDMEDLSIQASIGADVFTCLLGEMMGEIKCIVEGSYLEWNIMQEFYESRIKEASLNAQRTSQHEVEDSDMLSIIMQGLCETIYRESWREAKDKMNMLNMKYIDENEVRVSLEKVLSEKERELEIEVADKERLKQEKLFLVEEKERLAEEVAAALNIERGQFQLAAEELEYLRLQTYKQHIIISRSSEDLAEALREIKLYEKDISELNKKLEVVGKELREADVERRTLLAVKKEKQNAISVHEANEREVRKQMVSIFNVVNGLSKNAADLERRVTEDISKNCLRLNKLSSQSCLLIQKANILKRTGLLYKQRLERRCADLQKAEAEVDLLGDKVETLLSLLEKIYIALDHYSPVLQHYPGVDLLGDKVETLLSLLEKIYIALDHYSPVLQHYPGIVETLKLVKRELTVESTRPV</sequence>
<evidence type="ECO:0000313" key="3">
    <source>
        <dbReference type="Proteomes" id="UP001187192"/>
    </source>
</evidence>
<evidence type="ECO:0000256" key="1">
    <source>
        <dbReference type="SAM" id="Coils"/>
    </source>
</evidence>
<reference evidence="2" key="1">
    <citation type="submission" date="2023-07" db="EMBL/GenBank/DDBJ databases">
        <title>draft genome sequence of fig (Ficus carica).</title>
        <authorList>
            <person name="Takahashi T."/>
            <person name="Nishimura K."/>
        </authorList>
    </citation>
    <scope>NUCLEOTIDE SEQUENCE</scope>
</reference>
<accession>A0AA88AP23</accession>
<dbReference type="Proteomes" id="UP001187192">
    <property type="component" value="Unassembled WGS sequence"/>
</dbReference>
<evidence type="ECO:0000313" key="2">
    <source>
        <dbReference type="EMBL" id="GMN54652.1"/>
    </source>
</evidence>
<dbReference type="InterPro" id="IPR037490">
    <property type="entry name" value="WAP"/>
</dbReference>
<proteinExistence type="predicted"/>
<feature type="coiled-coil region" evidence="1">
    <location>
        <begin position="619"/>
        <end position="653"/>
    </location>
</feature>
<comment type="caution">
    <text evidence="2">The sequence shown here is derived from an EMBL/GenBank/DDBJ whole genome shotgun (WGS) entry which is preliminary data.</text>
</comment>
<name>A0AA88AP23_FICCA</name>
<keyword evidence="3" id="KW-1185">Reference proteome</keyword>
<gene>
    <name evidence="2" type="ORF">TIFTF001_023774</name>
</gene>
<feature type="coiled-coil region" evidence="1">
    <location>
        <begin position="444"/>
        <end position="485"/>
    </location>
</feature>
<keyword evidence="1" id="KW-0175">Coiled coil</keyword>
<feature type="coiled-coil region" evidence="1">
    <location>
        <begin position="366"/>
        <end position="393"/>
    </location>
</feature>